<accession>A0A2P8HKB7</accession>
<keyword evidence="4" id="KW-1185">Reference proteome</keyword>
<dbReference type="RefSeq" id="WP_106529427.1">
    <property type="nucleotide sequence ID" value="NZ_PYAW01000003.1"/>
</dbReference>
<reference evidence="3 4" key="1">
    <citation type="submission" date="2018-03" db="EMBL/GenBank/DDBJ databases">
        <title>Genomic Encyclopedia of Archaeal and Bacterial Type Strains, Phase II (KMG-II): from individual species to whole genera.</title>
        <authorList>
            <person name="Goeker M."/>
        </authorList>
    </citation>
    <scope>NUCLEOTIDE SEQUENCE [LARGE SCALE GENOMIC DNA]</scope>
    <source>
        <strain evidence="3 4">DSM 24859</strain>
    </source>
</reference>
<evidence type="ECO:0000259" key="2">
    <source>
        <dbReference type="Pfam" id="PF13568"/>
    </source>
</evidence>
<feature type="signal peptide" evidence="1">
    <location>
        <begin position="1"/>
        <end position="20"/>
    </location>
</feature>
<feature type="chain" id="PRO_5015172409" evidence="1">
    <location>
        <begin position="21"/>
        <end position="195"/>
    </location>
</feature>
<organism evidence="3 4">
    <name type="scientific">Chitinophaga niastensis</name>
    <dbReference type="NCBI Taxonomy" id="536980"/>
    <lineage>
        <taxon>Bacteria</taxon>
        <taxon>Pseudomonadati</taxon>
        <taxon>Bacteroidota</taxon>
        <taxon>Chitinophagia</taxon>
        <taxon>Chitinophagales</taxon>
        <taxon>Chitinophagaceae</taxon>
        <taxon>Chitinophaga</taxon>
    </lineage>
</organism>
<evidence type="ECO:0000256" key="1">
    <source>
        <dbReference type="SAM" id="SignalP"/>
    </source>
</evidence>
<gene>
    <name evidence="3" type="ORF">CLV51_103642</name>
</gene>
<feature type="domain" description="Outer membrane protein beta-barrel" evidence="2">
    <location>
        <begin position="19"/>
        <end position="174"/>
    </location>
</feature>
<evidence type="ECO:0000313" key="3">
    <source>
        <dbReference type="EMBL" id="PSL46661.1"/>
    </source>
</evidence>
<protein>
    <submittedName>
        <fullName evidence="3">Outer membrane protein with beta-barrel domain</fullName>
    </submittedName>
</protein>
<name>A0A2P8HKB7_CHINA</name>
<dbReference type="OrthoDB" id="947434at2"/>
<keyword evidence="1" id="KW-0732">Signal</keyword>
<evidence type="ECO:0000313" key="4">
    <source>
        <dbReference type="Proteomes" id="UP000240971"/>
    </source>
</evidence>
<dbReference type="Proteomes" id="UP000240971">
    <property type="component" value="Unassembled WGS sequence"/>
</dbReference>
<sequence length="195" mass="21251">MKKLILSGVLAIGTMLAVQAQNVTFGVKGGLNLMKLTNFDGHKTRASFNIGGLVNIELDKSWAIQPELLYSGQGTKYSKSILWGAINTSGTLKTDYINIPVMVQYTIVPSFYLEAGPQVGILAGAKWKAGDNSTDIKSDMRSTDFGLNFGFGYKTDMGLGFGGRYNFGLTNVFNTDKFNHDSKNSGAQIDVFYIF</sequence>
<proteinExistence type="predicted"/>
<dbReference type="Pfam" id="PF13568">
    <property type="entry name" value="OMP_b-brl_2"/>
    <property type="match status" value="1"/>
</dbReference>
<dbReference type="EMBL" id="PYAW01000003">
    <property type="protein sequence ID" value="PSL46661.1"/>
    <property type="molecule type" value="Genomic_DNA"/>
</dbReference>
<comment type="caution">
    <text evidence="3">The sequence shown here is derived from an EMBL/GenBank/DDBJ whole genome shotgun (WGS) entry which is preliminary data.</text>
</comment>
<dbReference type="InterPro" id="IPR025665">
    <property type="entry name" value="Beta-barrel_OMP_2"/>
</dbReference>
<dbReference type="AlphaFoldDB" id="A0A2P8HKB7"/>